<name>A0ACC1SNJ4_9APHY</name>
<dbReference type="EMBL" id="JANHOG010001133">
    <property type="protein sequence ID" value="KAJ3543257.1"/>
    <property type="molecule type" value="Genomic_DNA"/>
</dbReference>
<keyword evidence="2" id="KW-1185">Reference proteome</keyword>
<protein>
    <submittedName>
        <fullName evidence="1">Uncharacterized protein</fullName>
    </submittedName>
</protein>
<evidence type="ECO:0000313" key="2">
    <source>
        <dbReference type="Proteomes" id="UP001148662"/>
    </source>
</evidence>
<sequence>MQAINQQMNKLNLKETDALTLPAPAVNATPAEIPEEDRLWVPWPPKPELRYQFFGWEFKDAWLMDIGRSALKRYPTLQDSGRDIVEIALDELRREVGMPHLHIEIVYPGDSTPWKRVTPYFSILCIIGYHRQRISGDFHRRPTQAQADKLTKLTGGPPKWFIDVAPFW</sequence>
<evidence type="ECO:0000313" key="1">
    <source>
        <dbReference type="EMBL" id="KAJ3543257.1"/>
    </source>
</evidence>
<organism evidence="1 2">
    <name type="scientific">Phlebia brevispora</name>
    <dbReference type="NCBI Taxonomy" id="194682"/>
    <lineage>
        <taxon>Eukaryota</taxon>
        <taxon>Fungi</taxon>
        <taxon>Dikarya</taxon>
        <taxon>Basidiomycota</taxon>
        <taxon>Agaricomycotina</taxon>
        <taxon>Agaricomycetes</taxon>
        <taxon>Polyporales</taxon>
        <taxon>Meruliaceae</taxon>
        <taxon>Phlebia</taxon>
    </lineage>
</organism>
<reference evidence="1" key="1">
    <citation type="submission" date="2022-07" db="EMBL/GenBank/DDBJ databases">
        <title>Genome Sequence of Phlebia brevispora.</title>
        <authorList>
            <person name="Buettner E."/>
        </authorList>
    </citation>
    <scope>NUCLEOTIDE SEQUENCE</scope>
    <source>
        <strain evidence="1">MPL23</strain>
    </source>
</reference>
<comment type="caution">
    <text evidence="1">The sequence shown here is derived from an EMBL/GenBank/DDBJ whole genome shotgun (WGS) entry which is preliminary data.</text>
</comment>
<proteinExistence type="predicted"/>
<gene>
    <name evidence="1" type="ORF">NM688_g5876</name>
</gene>
<dbReference type="Proteomes" id="UP001148662">
    <property type="component" value="Unassembled WGS sequence"/>
</dbReference>
<accession>A0ACC1SNJ4</accession>